<dbReference type="Gene3D" id="1.10.287.130">
    <property type="match status" value="1"/>
</dbReference>
<keyword evidence="10" id="KW-0902">Two-component regulatory system</keyword>
<dbReference type="InterPro" id="IPR004358">
    <property type="entry name" value="Sig_transdc_His_kin-like_C"/>
</dbReference>
<feature type="transmembrane region" description="Helical" evidence="13">
    <location>
        <begin position="68"/>
        <end position="87"/>
    </location>
</feature>
<evidence type="ECO:0000256" key="7">
    <source>
        <dbReference type="ARBA" id="ARBA00022692"/>
    </source>
</evidence>
<dbReference type="EMBL" id="WTUW01000002">
    <property type="protein sequence ID" value="MZR31344.1"/>
    <property type="molecule type" value="Genomic_DNA"/>
</dbReference>
<keyword evidence="6" id="KW-0808">Transferase</keyword>
<keyword evidence="11 13" id="KW-0472">Membrane</keyword>
<evidence type="ECO:0000313" key="16">
    <source>
        <dbReference type="Proteomes" id="UP000476030"/>
    </source>
</evidence>
<evidence type="ECO:0000256" key="9">
    <source>
        <dbReference type="ARBA" id="ARBA00022989"/>
    </source>
</evidence>
<feature type="coiled-coil region" evidence="12">
    <location>
        <begin position="647"/>
        <end position="681"/>
    </location>
</feature>
<evidence type="ECO:0000256" key="10">
    <source>
        <dbReference type="ARBA" id="ARBA00023012"/>
    </source>
</evidence>
<sequence length="916" mass="100939">MSGGLVLAVSILYLGLLFAIAQFVDLRSAKGWPLTRNPYIYTLSIGVYCTSWTFYGSVGLAATRGLDFLTIYLGPTLVFILWSVVWVKIIRICKVHRITSIADFIASRYGKHARLGGLVTIIAVVGTMPYISLQLKSIATSFRILVSSSETAILHAPNEQIFFIDTTLIVAVALALFAILFGTRHIDASEHHEGLVAAIAFESVVKLVSFLAVGFFVTFGLYNGFADLFSAAADSGLETLFTVSRDSDYSLWMTMTILSMAAIICLPRQFYMTAVENPDESFLRKATWLFPLYLLVINIFVLPIALAGRLSFGNASADADMFMLTVPLFHDQAFLALIAFIGGLSAATSMVIVASIALATMVCNDLIMPFLLRWKGLNINKNDDLTGLLLTIRRVSILLILILGYAYYLIASESYSLVTIGLVSFAAAAQFAPAIIGGIFWKGASYRGAMAGLALGFLVWLYTLLLPSFAQSGWLPISFIEQGPYGLTFLRPYALFGLEGFDRLTHALFWSMLVNIGAYWIVSLSSHQTAIERIQGTLFVDVFGHTDDERDSRYWRGSATVADLQQLVGRFVGVQRAAQAFSDFAAERDINLRKNHSADAALLDFAEKMLAGAIGSATARVMVGSVVKGEIVGLDEVYRILDETSQVIEYSHRLEQKSAELERATAQLRNANERLKELDSLKDHFLSMVSHELRTPLTSLRAFGEILVDNPEVSPEERERFLNVIIKESSRLTRLIDQLLDLARMEAGQMDWSLDTVDIAATVREAMAALAGLIQENDVEVKTYIPENLPMVRADRDQLIQVIINLVSNAIKFCNKAEGRIGVSVTARNNMLEVGVSDNGKGIAEHMMGRIFEKFHQSIDRGEDKPQGSGLGLAICREIVTFLGGRIWVANRPEGGAVFTFTVPRADRQDIRLSAE</sequence>
<evidence type="ECO:0000313" key="15">
    <source>
        <dbReference type="EMBL" id="MZR31344.1"/>
    </source>
</evidence>
<keyword evidence="9 13" id="KW-1133">Transmembrane helix</keyword>
<feature type="transmembrane region" description="Helical" evidence="13">
    <location>
        <begin position="332"/>
        <end position="364"/>
    </location>
</feature>
<dbReference type="Gene3D" id="3.30.565.10">
    <property type="entry name" value="Histidine kinase-like ATPase, C-terminal domain"/>
    <property type="match status" value="1"/>
</dbReference>
<dbReference type="InterPro" id="IPR005467">
    <property type="entry name" value="His_kinase_dom"/>
</dbReference>
<dbReference type="InterPro" id="IPR038377">
    <property type="entry name" value="Na/Glc_symporter_sf"/>
</dbReference>
<dbReference type="SUPFAM" id="SSF55874">
    <property type="entry name" value="ATPase domain of HSP90 chaperone/DNA topoisomerase II/histidine kinase"/>
    <property type="match status" value="1"/>
</dbReference>
<feature type="transmembrane region" description="Helical" evidence="13">
    <location>
        <begin position="195"/>
        <end position="222"/>
    </location>
</feature>
<comment type="subcellular location">
    <subcellularLocation>
        <location evidence="2">Membrane</location>
        <topology evidence="2">Multi-pass membrane protein</topology>
    </subcellularLocation>
</comment>
<evidence type="ECO:0000256" key="1">
    <source>
        <dbReference type="ARBA" id="ARBA00000085"/>
    </source>
</evidence>
<feature type="transmembrane region" description="Helical" evidence="13">
    <location>
        <begin position="161"/>
        <end position="183"/>
    </location>
</feature>
<feature type="domain" description="Histidine kinase" evidence="14">
    <location>
        <begin position="688"/>
        <end position="907"/>
    </location>
</feature>
<feature type="transmembrane region" description="Helical" evidence="13">
    <location>
        <begin position="385"/>
        <end position="410"/>
    </location>
</feature>
<name>A0A6L8W9W0_9PROT</name>
<feature type="transmembrane region" description="Helical" evidence="13">
    <location>
        <begin position="38"/>
        <end position="62"/>
    </location>
</feature>
<dbReference type="InterPro" id="IPR003594">
    <property type="entry name" value="HATPase_dom"/>
</dbReference>
<dbReference type="InterPro" id="IPR001734">
    <property type="entry name" value="Na/solute_symporter"/>
</dbReference>
<dbReference type="Pfam" id="PF02518">
    <property type="entry name" value="HATPase_c"/>
    <property type="match status" value="1"/>
</dbReference>
<evidence type="ECO:0000256" key="11">
    <source>
        <dbReference type="ARBA" id="ARBA00023136"/>
    </source>
</evidence>
<dbReference type="PROSITE" id="PS50109">
    <property type="entry name" value="HIS_KIN"/>
    <property type="match status" value="1"/>
</dbReference>
<dbReference type="InterPro" id="IPR036097">
    <property type="entry name" value="HisK_dim/P_sf"/>
</dbReference>
<evidence type="ECO:0000256" key="8">
    <source>
        <dbReference type="ARBA" id="ARBA00022777"/>
    </source>
</evidence>
<feature type="transmembrane region" description="Helical" evidence="13">
    <location>
        <begin position="288"/>
        <end position="312"/>
    </location>
</feature>
<reference evidence="15 16" key="1">
    <citation type="submission" date="2019-12" db="EMBL/GenBank/DDBJ databases">
        <title>Snethiella sp. nov. sp. isolated from sea sand.</title>
        <authorList>
            <person name="Kim J."/>
            <person name="Jeong S.E."/>
            <person name="Jung H.S."/>
            <person name="Jeon C.O."/>
        </authorList>
    </citation>
    <scope>NUCLEOTIDE SEQUENCE [LARGE SCALE GENOMIC DNA]</scope>
    <source>
        <strain evidence="15 16">DP05</strain>
    </source>
</reference>
<evidence type="ECO:0000256" key="6">
    <source>
        <dbReference type="ARBA" id="ARBA00022679"/>
    </source>
</evidence>
<dbReference type="GO" id="GO:0022857">
    <property type="term" value="F:transmembrane transporter activity"/>
    <property type="evidence" value="ECO:0007669"/>
    <property type="project" value="InterPro"/>
</dbReference>
<organism evidence="15 16">
    <name type="scientific">Sneathiella litorea</name>
    <dbReference type="NCBI Taxonomy" id="2606216"/>
    <lineage>
        <taxon>Bacteria</taxon>
        <taxon>Pseudomonadati</taxon>
        <taxon>Pseudomonadota</taxon>
        <taxon>Alphaproteobacteria</taxon>
        <taxon>Sneathiellales</taxon>
        <taxon>Sneathiellaceae</taxon>
        <taxon>Sneathiella</taxon>
    </lineage>
</organism>
<protein>
    <recommendedName>
        <fullName evidence="4">histidine kinase</fullName>
        <ecNumber evidence="4">2.7.13.3</ecNumber>
    </recommendedName>
</protein>
<dbReference type="SMART" id="SM00388">
    <property type="entry name" value="HisKA"/>
    <property type="match status" value="1"/>
</dbReference>
<dbReference type="PROSITE" id="PS50283">
    <property type="entry name" value="NA_SOLUT_SYMP_3"/>
    <property type="match status" value="1"/>
</dbReference>
<feature type="transmembrane region" description="Helical" evidence="13">
    <location>
        <begin position="416"/>
        <end position="441"/>
    </location>
</feature>
<evidence type="ECO:0000259" key="14">
    <source>
        <dbReference type="PROSITE" id="PS50109"/>
    </source>
</evidence>
<dbReference type="PANTHER" id="PTHR43711">
    <property type="entry name" value="TWO-COMPONENT HISTIDINE KINASE"/>
    <property type="match status" value="1"/>
</dbReference>
<proteinExistence type="inferred from homology"/>
<evidence type="ECO:0000256" key="12">
    <source>
        <dbReference type="SAM" id="Coils"/>
    </source>
</evidence>
<dbReference type="InterPro" id="IPR050736">
    <property type="entry name" value="Sensor_HK_Regulatory"/>
</dbReference>
<dbReference type="GO" id="GO:0016020">
    <property type="term" value="C:membrane"/>
    <property type="evidence" value="ECO:0007669"/>
    <property type="project" value="UniProtKB-SubCell"/>
</dbReference>
<keyword evidence="12" id="KW-0175">Coiled coil</keyword>
<dbReference type="SMART" id="SM00387">
    <property type="entry name" value="HATPase_c"/>
    <property type="match status" value="1"/>
</dbReference>
<evidence type="ECO:0000256" key="3">
    <source>
        <dbReference type="ARBA" id="ARBA00006434"/>
    </source>
</evidence>
<comment type="similarity">
    <text evidence="3">Belongs to the sodium:solute symporter (SSF) (TC 2.A.21) family.</text>
</comment>
<evidence type="ECO:0000256" key="5">
    <source>
        <dbReference type="ARBA" id="ARBA00022553"/>
    </source>
</evidence>
<keyword evidence="7 13" id="KW-0812">Transmembrane</keyword>
<dbReference type="PRINTS" id="PR00344">
    <property type="entry name" value="BCTRLSENSOR"/>
</dbReference>
<dbReference type="SUPFAM" id="SSF47384">
    <property type="entry name" value="Homodimeric domain of signal transducing histidine kinase"/>
    <property type="match status" value="1"/>
</dbReference>
<dbReference type="GO" id="GO:0000155">
    <property type="term" value="F:phosphorelay sensor kinase activity"/>
    <property type="evidence" value="ECO:0007669"/>
    <property type="project" value="InterPro"/>
</dbReference>
<dbReference type="Proteomes" id="UP000476030">
    <property type="component" value="Unassembled WGS sequence"/>
</dbReference>
<dbReference type="FunFam" id="1.10.287.130:FF:000001">
    <property type="entry name" value="Two-component sensor histidine kinase"/>
    <property type="match status" value="1"/>
</dbReference>
<keyword evidence="8 15" id="KW-0418">Kinase</keyword>
<feature type="transmembrane region" description="Helical" evidence="13">
    <location>
        <begin position="448"/>
        <end position="470"/>
    </location>
</feature>
<dbReference type="Pfam" id="PF00512">
    <property type="entry name" value="HisKA"/>
    <property type="match status" value="1"/>
</dbReference>
<comment type="caution">
    <text evidence="15">The sequence shown here is derived from an EMBL/GenBank/DDBJ whole genome shotgun (WGS) entry which is preliminary data.</text>
</comment>
<evidence type="ECO:0000256" key="13">
    <source>
        <dbReference type="SAM" id="Phobius"/>
    </source>
</evidence>
<keyword evidence="5" id="KW-0597">Phosphoprotein</keyword>
<dbReference type="InterPro" id="IPR036890">
    <property type="entry name" value="HATPase_C_sf"/>
</dbReference>
<dbReference type="EC" id="2.7.13.3" evidence="4"/>
<evidence type="ECO:0000256" key="2">
    <source>
        <dbReference type="ARBA" id="ARBA00004141"/>
    </source>
</evidence>
<dbReference type="Gene3D" id="1.20.1730.10">
    <property type="entry name" value="Sodium/glucose cotransporter"/>
    <property type="match status" value="1"/>
</dbReference>
<dbReference type="InterPro" id="IPR003661">
    <property type="entry name" value="HisK_dim/P_dom"/>
</dbReference>
<dbReference type="PANTHER" id="PTHR43711:SF30">
    <property type="entry name" value="HISTIDINE KINASE"/>
    <property type="match status" value="1"/>
</dbReference>
<feature type="transmembrane region" description="Helical" evidence="13">
    <location>
        <begin position="249"/>
        <end position="267"/>
    </location>
</feature>
<keyword evidence="16" id="KW-1185">Reference proteome</keyword>
<dbReference type="AlphaFoldDB" id="A0A6L8W9W0"/>
<accession>A0A6L8W9W0</accession>
<comment type="catalytic activity">
    <reaction evidence="1">
        <text>ATP + protein L-histidine = ADP + protein N-phospho-L-histidine.</text>
        <dbReference type="EC" id="2.7.13.3"/>
    </reaction>
</comment>
<dbReference type="FunFam" id="3.30.565.10:FF:000006">
    <property type="entry name" value="Sensor histidine kinase WalK"/>
    <property type="match status" value="1"/>
</dbReference>
<evidence type="ECO:0000256" key="4">
    <source>
        <dbReference type="ARBA" id="ARBA00012438"/>
    </source>
</evidence>
<gene>
    <name evidence="15" type="ORF">GQE98_11940</name>
</gene>
<dbReference type="RefSeq" id="WP_161315856.1">
    <property type="nucleotide sequence ID" value="NZ_WTUW01000002.1"/>
</dbReference>
<dbReference type="CDD" id="cd00082">
    <property type="entry name" value="HisKA"/>
    <property type="match status" value="1"/>
</dbReference>
<feature type="transmembrane region" description="Helical" evidence="13">
    <location>
        <begin position="115"/>
        <end position="133"/>
    </location>
</feature>
<feature type="transmembrane region" description="Helical" evidence="13">
    <location>
        <begin position="6"/>
        <end position="26"/>
    </location>
</feature>
<dbReference type="CDD" id="cd10322">
    <property type="entry name" value="SLC5sbd"/>
    <property type="match status" value="1"/>
</dbReference>